<dbReference type="Proteomes" id="UP000318741">
    <property type="component" value="Chromosome"/>
</dbReference>
<accession>A0A517P4L0</accession>
<sequence length="202" mass="22757">MPRTTSTPGRRAAALIPLALLCVLPGCFAPPGGFRLFTGFVDVAFTGAGFWQTTPLIPVTAFVSDQIEDTYWEEERYGRVTVLPAVEGEFAPIFCLDPPSPDEVVRAMPDEVEGGVPFLAETFHNNVRMIVEPIVDDLDDCKFYPLLGPARLHKCHYKCTVYYEKTIRSMWPIPFEHVDESQEVVYIDKDHLIQCGNPDKQY</sequence>
<keyword evidence="2" id="KW-1185">Reference proteome</keyword>
<dbReference type="RefSeq" id="WP_207622108.1">
    <property type="nucleotide sequence ID" value="NZ_CP036265.1"/>
</dbReference>
<gene>
    <name evidence="1" type="ORF">CA12_03820</name>
</gene>
<organism evidence="1 2">
    <name type="scientific">Alienimonas californiensis</name>
    <dbReference type="NCBI Taxonomy" id="2527989"/>
    <lineage>
        <taxon>Bacteria</taxon>
        <taxon>Pseudomonadati</taxon>
        <taxon>Planctomycetota</taxon>
        <taxon>Planctomycetia</taxon>
        <taxon>Planctomycetales</taxon>
        <taxon>Planctomycetaceae</taxon>
        <taxon>Alienimonas</taxon>
    </lineage>
</organism>
<reference evidence="1 2" key="1">
    <citation type="submission" date="2019-02" db="EMBL/GenBank/DDBJ databases">
        <title>Deep-cultivation of Planctomycetes and their phenomic and genomic characterization uncovers novel biology.</title>
        <authorList>
            <person name="Wiegand S."/>
            <person name="Jogler M."/>
            <person name="Boedeker C."/>
            <person name="Pinto D."/>
            <person name="Vollmers J."/>
            <person name="Rivas-Marin E."/>
            <person name="Kohn T."/>
            <person name="Peeters S.H."/>
            <person name="Heuer A."/>
            <person name="Rast P."/>
            <person name="Oberbeckmann S."/>
            <person name="Bunk B."/>
            <person name="Jeske O."/>
            <person name="Meyerdierks A."/>
            <person name="Storesund J.E."/>
            <person name="Kallscheuer N."/>
            <person name="Luecker S."/>
            <person name="Lage O.M."/>
            <person name="Pohl T."/>
            <person name="Merkel B.J."/>
            <person name="Hornburger P."/>
            <person name="Mueller R.-W."/>
            <person name="Bruemmer F."/>
            <person name="Labrenz M."/>
            <person name="Spormann A.M."/>
            <person name="Op den Camp H."/>
            <person name="Overmann J."/>
            <person name="Amann R."/>
            <person name="Jetten M.S.M."/>
            <person name="Mascher T."/>
            <person name="Medema M.H."/>
            <person name="Devos D.P."/>
            <person name="Kaster A.-K."/>
            <person name="Ovreas L."/>
            <person name="Rohde M."/>
            <person name="Galperin M.Y."/>
            <person name="Jogler C."/>
        </authorList>
    </citation>
    <scope>NUCLEOTIDE SEQUENCE [LARGE SCALE GENOMIC DNA]</scope>
    <source>
        <strain evidence="1 2">CA12</strain>
    </source>
</reference>
<dbReference type="AlphaFoldDB" id="A0A517P4L0"/>
<proteinExistence type="predicted"/>
<evidence type="ECO:0000313" key="2">
    <source>
        <dbReference type="Proteomes" id="UP000318741"/>
    </source>
</evidence>
<evidence type="ECO:0000313" key="1">
    <source>
        <dbReference type="EMBL" id="QDT14310.1"/>
    </source>
</evidence>
<name>A0A517P4L0_9PLAN</name>
<dbReference type="KEGG" id="acaf:CA12_03820"/>
<dbReference type="EMBL" id="CP036265">
    <property type="protein sequence ID" value="QDT14310.1"/>
    <property type="molecule type" value="Genomic_DNA"/>
</dbReference>
<protein>
    <submittedName>
        <fullName evidence="1">Uncharacterized protein</fullName>
    </submittedName>
</protein>